<keyword evidence="6" id="KW-0444">Lipid biosynthesis</keyword>
<keyword evidence="12 16" id="KW-0472">Membrane</keyword>
<dbReference type="InterPro" id="IPR003388">
    <property type="entry name" value="Reticulon"/>
</dbReference>
<keyword evidence="14" id="KW-0753">Steroid metabolism</keyword>
<feature type="transmembrane region" description="Helical" evidence="16">
    <location>
        <begin position="417"/>
        <end position="437"/>
    </location>
</feature>
<feature type="transmembrane region" description="Helical" evidence="16">
    <location>
        <begin position="503"/>
        <end position="527"/>
    </location>
</feature>
<keyword evidence="9" id="KW-0756">Sterol biosynthesis</keyword>
<evidence type="ECO:0000256" key="16">
    <source>
        <dbReference type="RuleBase" id="RU363132"/>
    </source>
</evidence>
<keyword evidence="10" id="KW-0520">NAD</keyword>
<evidence type="ECO:0000256" key="8">
    <source>
        <dbReference type="ARBA" id="ARBA00023002"/>
    </source>
</evidence>
<dbReference type="GO" id="GO:0005789">
    <property type="term" value="C:endoplasmic reticulum membrane"/>
    <property type="evidence" value="ECO:0007669"/>
    <property type="project" value="UniProtKB-SubCell"/>
</dbReference>
<keyword evidence="11" id="KW-0443">Lipid metabolism</keyword>
<dbReference type="GO" id="GO:0016616">
    <property type="term" value="F:oxidoreductase activity, acting on the CH-OH group of donors, NAD or NADP as acceptor"/>
    <property type="evidence" value="ECO:0007669"/>
    <property type="project" value="InterPro"/>
</dbReference>
<keyword evidence="8 18" id="KW-0560">Oxidoreductase</keyword>
<evidence type="ECO:0000256" key="13">
    <source>
        <dbReference type="ARBA" id="ARBA00023166"/>
    </source>
</evidence>
<evidence type="ECO:0000259" key="17">
    <source>
        <dbReference type="PROSITE" id="PS50845"/>
    </source>
</evidence>
<evidence type="ECO:0000256" key="9">
    <source>
        <dbReference type="ARBA" id="ARBA00023011"/>
    </source>
</evidence>
<evidence type="ECO:0000256" key="6">
    <source>
        <dbReference type="ARBA" id="ARBA00022955"/>
    </source>
</evidence>
<gene>
    <name evidence="18" type="ORF">Din_017432</name>
</gene>
<evidence type="ECO:0000256" key="2">
    <source>
        <dbReference type="ARBA" id="ARBA00009219"/>
    </source>
</evidence>
<evidence type="ECO:0000256" key="12">
    <source>
        <dbReference type="ARBA" id="ARBA00023136"/>
    </source>
</evidence>
<keyword evidence="4 16" id="KW-0256">Endoplasmic reticulum</keyword>
<evidence type="ECO:0000313" key="18">
    <source>
        <dbReference type="EMBL" id="MPA47991.1"/>
    </source>
</evidence>
<evidence type="ECO:0000256" key="11">
    <source>
        <dbReference type="ARBA" id="ARBA00023098"/>
    </source>
</evidence>
<dbReference type="FunFam" id="3.40.50.720:FF:000273">
    <property type="entry name" value="Reticulon-like protein"/>
    <property type="match status" value="1"/>
</dbReference>
<evidence type="ECO:0000256" key="10">
    <source>
        <dbReference type="ARBA" id="ARBA00023027"/>
    </source>
</evidence>
<proteinExistence type="inferred from homology"/>
<evidence type="ECO:0000256" key="5">
    <source>
        <dbReference type="ARBA" id="ARBA00022857"/>
    </source>
</evidence>
<dbReference type="Pfam" id="PF01073">
    <property type="entry name" value="3Beta_HSD"/>
    <property type="match status" value="1"/>
</dbReference>
<dbReference type="Pfam" id="PF02453">
    <property type="entry name" value="Reticulon"/>
    <property type="match status" value="1"/>
</dbReference>
<name>A0A5B6ZX06_DAVIN</name>
<evidence type="ECO:0000256" key="3">
    <source>
        <dbReference type="ARBA" id="ARBA00022692"/>
    </source>
</evidence>
<dbReference type="InterPro" id="IPR036291">
    <property type="entry name" value="NAD(P)-bd_dom_sf"/>
</dbReference>
<evidence type="ECO:0000256" key="4">
    <source>
        <dbReference type="ARBA" id="ARBA00022824"/>
    </source>
</evidence>
<organism evidence="18">
    <name type="scientific">Davidia involucrata</name>
    <name type="common">Dove tree</name>
    <dbReference type="NCBI Taxonomy" id="16924"/>
    <lineage>
        <taxon>Eukaryota</taxon>
        <taxon>Viridiplantae</taxon>
        <taxon>Streptophyta</taxon>
        <taxon>Embryophyta</taxon>
        <taxon>Tracheophyta</taxon>
        <taxon>Spermatophyta</taxon>
        <taxon>Magnoliopsida</taxon>
        <taxon>eudicotyledons</taxon>
        <taxon>Gunneridae</taxon>
        <taxon>Pentapetalae</taxon>
        <taxon>asterids</taxon>
        <taxon>Cornales</taxon>
        <taxon>Nyssaceae</taxon>
        <taxon>Davidia</taxon>
    </lineage>
</organism>
<dbReference type="Gene3D" id="3.40.50.720">
    <property type="entry name" value="NAD(P)-binding Rossmann-like Domain"/>
    <property type="match status" value="1"/>
</dbReference>
<sequence length="583" mass="65501">MVIDDHFRTCVVLGGRGFIGRSLVLRLLKLGNWIVRITDSAQSLQLDPSEQNSLLSEALSTGRALYFHVDVRNKPQIIKAIEGSSVVFYTEAANSYKHDFYHCYMIIVPGAKNVINACRECKVKRLIYNSSADVVFDGSHDIRNGDESLPYPWKFEDMLSDLTAQAEALVLFANDIDGLLTCALRPSNVFGPGDSLLVPFLVNKAKSGWTKFIIGSGENMSDFTYVENVAHAHICAEEALGSQMVSVSGKAFFITNLEPVKFSEFVSHILEGLGYQSPMIKLPARMVWYIVLLVKWMHAKIDSRILNNSAYVDNIVQLASRTRTFNCSAAKKHIGYSPVVSLEEGVVLTIDSFSHLAQDSSFVRYGDFDEQSKVEKLLGSGKVADILLWRDEKKTFTYFLALVLLYYWFFLCGRTFVSSAATLLLLITIILSGYSILPSKIFGFTIQRISLSCFEISEVDMRNSITTIACMWNNVVRVTRLLAQGDDWNIFFKVAVSLYFLKLVFSHSLTVAMGVALVLAFTSFFVYEQYEEEIDGIVKFLFNSMKVTMGLLMRNLPVSVASILRNCQILHEEKGPVELKHQQ</sequence>
<evidence type="ECO:0000256" key="15">
    <source>
        <dbReference type="ARBA" id="ARBA00060653"/>
    </source>
</evidence>
<dbReference type="EMBL" id="GHES01017432">
    <property type="protein sequence ID" value="MPA47991.1"/>
    <property type="molecule type" value="Transcribed_RNA"/>
</dbReference>
<accession>A0A5B6ZX06</accession>
<keyword evidence="7 16" id="KW-1133">Transmembrane helix</keyword>
<protein>
    <recommendedName>
        <fullName evidence="16">Reticulon-like protein</fullName>
    </recommendedName>
</protein>
<dbReference type="AlphaFoldDB" id="A0A5B6ZX06"/>
<feature type="domain" description="Reticulon" evidence="17">
    <location>
        <begin position="383"/>
        <end position="568"/>
    </location>
</feature>
<dbReference type="PROSITE" id="PS50845">
    <property type="entry name" value="RETICULON"/>
    <property type="match status" value="1"/>
</dbReference>
<evidence type="ECO:0000256" key="7">
    <source>
        <dbReference type="ARBA" id="ARBA00022989"/>
    </source>
</evidence>
<evidence type="ECO:0000256" key="14">
    <source>
        <dbReference type="ARBA" id="ARBA00023221"/>
    </source>
</evidence>
<feature type="transmembrane region" description="Helical" evidence="16">
    <location>
        <begin position="395"/>
        <end position="411"/>
    </location>
</feature>
<dbReference type="GO" id="GO:0016126">
    <property type="term" value="P:sterol biosynthetic process"/>
    <property type="evidence" value="ECO:0007669"/>
    <property type="project" value="UniProtKB-KW"/>
</dbReference>
<comment type="similarity">
    <text evidence="2">Belongs to the 3-beta-HSD family.</text>
</comment>
<comment type="pathway">
    <text evidence="15">Steroid biosynthesis; zymosterol biosynthesis; zymosterol from lanosterol: step 4/6.</text>
</comment>
<dbReference type="PANTHER" id="PTHR10366:SF639">
    <property type="entry name" value="3BETA-HYDROXYSTEROID-DEHYDROGENASE_DECARBOXYLASE ISOFORM 3"/>
    <property type="match status" value="1"/>
</dbReference>
<dbReference type="InterPro" id="IPR002225">
    <property type="entry name" value="3Beta_OHSteriod_DH/Estase"/>
</dbReference>
<comment type="subcellular location">
    <subcellularLocation>
        <location evidence="1 16">Endoplasmic reticulum membrane</location>
        <topology evidence="1 16">Multi-pass membrane protein</topology>
    </subcellularLocation>
</comment>
<reference evidence="18" key="1">
    <citation type="submission" date="2019-08" db="EMBL/GenBank/DDBJ databases">
        <title>Reference gene set and small RNA set construction with multiple tissues from Davidia involucrata Baill.</title>
        <authorList>
            <person name="Yang H."/>
            <person name="Zhou C."/>
            <person name="Li G."/>
            <person name="Wang J."/>
            <person name="Gao P."/>
            <person name="Wang M."/>
            <person name="Wang R."/>
            <person name="Zhao Y."/>
        </authorList>
    </citation>
    <scope>NUCLEOTIDE SEQUENCE</scope>
    <source>
        <tissue evidence="18">Mixed with DoveR01_LX</tissue>
    </source>
</reference>
<keyword evidence="6" id="KW-0752">Steroid biosynthesis</keyword>
<keyword evidence="3 16" id="KW-0812">Transmembrane</keyword>
<dbReference type="InterPro" id="IPR050425">
    <property type="entry name" value="NAD(P)_dehydrat-like"/>
</dbReference>
<evidence type="ECO:0000256" key="1">
    <source>
        <dbReference type="ARBA" id="ARBA00004477"/>
    </source>
</evidence>
<dbReference type="SUPFAM" id="SSF51735">
    <property type="entry name" value="NAD(P)-binding Rossmann-fold domains"/>
    <property type="match status" value="1"/>
</dbReference>
<keyword evidence="13" id="KW-1207">Sterol metabolism</keyword>
<dbReference type="PANTHER" id="PTHR10366">
    <property type="entry name" value="NAD DEPENDENT EPIMERASE/DEHYDRATASE"/>
    <property type="match status" value="1"/>
</dbReference>
<keyword evidence="5" id="KW-0521">NADP</keyword>